<protein>
    <submittedName>
        <fullName evidence="4">ComEA family DNA-binding protein</fullName>
    </submittedName>
</protein>
<dbReference type="Gene3D" id="1.10.150.280">
    <property type="entry name" value="AF1531-like domain"/>
    <property type="match status" value="1"/>
</dbReference>
<accession>A0A9D1A975</accession>
<feature type="signal peptide" evidence="2">
    <location>
        <begin position="1"/>
        <end position="19"/>
    </location>
</feature>
<feature type="domain" description="Helix-hairpin-helix DNA-binding motif class 1" evidence="3">
    <location>
        <begin position="157"/>
        <end position="176"/>
    </location>
</feature>
<sequence>MKKMRGLAVPALFAAAFLAGCGKEPVYEISAGEESASSRQETEGSLRESEEAYESQAPEQLYVYVCGAVNSPGVYRFAPETRVYEAVDQAGGFAPDADQEWLNQAELVTDGQKLYIYTEAETRQMEEAGQTAWLTEAPGGGEETEQEKVNLNTADRELLMTLPGIGEAKADAIVQYRTENGPFSAVEDILQVSGIKDAVFSKIKDQITV</sequence>
<proteinExistence type="predicted"/>
<evidence type="ECO:0000313" key="4">
    <source>
        <dbReference type="EMBL" id="HIR12380.1"/>
    </source>
</evidence>
<feature type="chain" id="PRO_5038540749" evidence="2">
    <location>
        <begin position="20"/>
        <end position="209"/>
    </location>
</feature>
<dbReference type="AlphaFoldDB" id="A0A9D1A975"/>
<dbReference type="SMART" id="SM00278">
    <property type="entry name" value="HhH1"/>
    <property type="match status" value="2"/>
</dbReference>
<evidence type="ECO:0000256" key="2">
    <source>
        <dbReference type="SAM" id="SignalP"/>
    </source>
</evidence>
<dbReference type="GO" id="GO:0003677">
    <property type="term" value="F:DNA binding"/>
    <property type="evidence" value="ECO:0007669"/>
    <property type="project" value="UniProtKB-KW"/>
</dbReference>
<dbReference type="PANTHER" id="PTHR21180:SF32">
    <property type="entry name" value="ENDONUCLEASE_EXONUCLEASE_PHOSPHATASE FAMILY DOMAIN-CONTAINING PROTEIN 1"/>
    <property type="match status" value="1"/>
</dbReference>
<dbReference type="InterPro" id="IPR004509">
    <property type="entry name" value="Competence_ComEA_HhH"/>
</dbReference>
<dbReference type="PANTHER" id="PTHR21180">
    <property type="entry name" value="ENDONUCLEASE/EXONUCLEASE/PHOSPHATASE FAMILY DOMAIN-CONTAINING PROTEIN 1"/>
    <property type="match status" value="1"/>
</dbReference>
<dbReference type="GO" id="GO:0015627">
    <property type="term" value="C:type II protein secretion system complex"/>
    <property type="evidence" value="ECO:0007669"/>
    <property type="project" value="TreeGrafter"/>
</dbReference>
<name>A0A9D1A975_9FIRM</name>
<keyword evidence="2" id="KW-0732">Signal</keyword>
<dbReference type="Proteomes" id="UP000886757">
    <property type="component" value="Unassembled WGS sequence"/>
</dbReference>
<dbReference type="Pfam" id="PF12836">
    <property type="entry name" value="HHH_3"/>
    <property type="match status" value="1"/>
</dbReference>
<dbReference type="InterPro" id="IPR003583">
    <property type="entry name" value="Hlx-hairpin-Hlx_DNA-bd_motif"/>
</dbReference>
<comment type="caution">
    <text evidence="4">The sequence shown here is derived from an EMBL/GenBank/DDBJ whole genome shotgun (WGS) entry which is preliminary data.</text>
</comment>
<reference evidence="4" key="1">
    <citation type="submission" date="2020-10" db="EMBL/GenBank/DDBJ databases">
        <authorList>
            <person name="Gilroy R."/>
        </authorList>
    </citation>
    <scope>NUCLEOTIDE SEQUENCE</scope>
    <source>
        <strain evidence="4">ChiSjej4B22-8148</strain>
    </source>
</reference>
<gene>
    <name evidence="4" type="ORF">IAB31_00455</name>
</gene>
<dbReference type="InterPro" id="IPR019554">
    <property type="entry name" value="Soluble_ligand-bd"/>
</dbReference>
<reference evidence="4" key="2">
    <citation type="journal article" date="2021" name="PeerJ">
        <title>Extensive microbial diversity within the chicken gut microbiome revealed by metagenomics and culture.</title>
        <authorList>
            <person name="Gilroy R."/>
            <person name="Ravi A."/>
            <person name="Getino M."/>
            <person name="Pursley I."/>
            <person name="Horton D.L."/>
            <person name="Alikhan N.F."/>
            <person name="Baker D."/>
            <person name="Gharbi K."/>
            <person name="Hall N."/>
            <person name="Watson M."/>
            <person name="Adriaenssens E.M."/>
            <person name="Foster-Nyarko E."/>
            <person name="Jarju S."/>
            <person name="Secka A."/>
            <person name="Antonio M."/>
            <person name="Oren A."/>
            <person name="Chaudhuri R.R."/>
            <person name="La Ragione R."/>
            <person name="Hildebrand F."/>
            <person name="Pallen M.J."/>
        </authorList>
    </citation>
    <scope>NUCLEOTIDE SEQUENCE</scope>
    <source>
        <strain evidence="4">ChiSjej4B22-8148</strain>
    </source>
</reference>
<dbReference type="PROSITE" id="PS51257">
    <property type="entry name" value="PROKAR_LIPOPROTEIN"/>
    <property type="match status" value="1"/>
</dbReference>
<dbReference type="EMBL" id="DVGK01000007">
    <property type="protein sequence ID" value="HIR12380.1"/>
    <property type="molecule type" value="Genomic_DNA"/>
</dbReference>
<feature type="domain" description="Helix-hairpin-helix DNA-binding motif class 1" evidence="3">
    <location>
        <begin position="187"/>
        <end position="206"/>
    </location>
</feature>
<evidence type="ECO:0000313" key="5">
    <source>
        <dbReference type="Proteomes" id="UP000886757"/>
    </source>
</evidence>
<dbReference type="GO" id="GO:0006281">
    <property type="term" value="P:DNA repair"/>
    <property type="evidence" value="ECO:0007669"/>
    <property type="project" value="InterPro"/>
</dbReference>
<dbReference type="GO" id="GO:0015628">
    <property type="term" value="P:protein secretion by the type II secretion system"/>
    <property type="evidence" value="ECO:0007669"/>
    <property type="project" value="TreeGrafter"/>
</dbReference>
<evidence type="ECO:0000256" key="1">
    <source>
        <dbReference type="SAM" id="MobiDB-lite"/>
    </source>
</evidence>
<dbReference type="Pfam" id="PF10531">
    <property type="entry name" value="SLBB"/>
    <property type="match status" value="1"/>
</dbReference>
<dbReference type="NCBIfam" id="TIGR00426">
    <property type="entry name" value="competence protein ComEA helix-hairpin-helix repeat region"/>
    <property type="match status" value="1"/>
</dbReference>
<evidence type="ECO:0000259" key="3">
    <source>
        <dbReference type="SMART" id="SM00278"/>
    </source>
</evidence>
<dbReference type="InterPro" id="IPR010994">
    <property type="entry name" value="RuvA_2-like"/>
</dbReference>
<feature type="region of interest" description="Disordered" evidence="1">
    <location>
        <begin position="30"/>
        <end position="52"/>
    </location>
</feature>
<dbReference type="Gene3D" id="3.10.560.10">
    <property type="entry name" value="Outer membrane lipoprotein wza domain like"/>
    <property type="match status" value="1"/>
</dbReference>
<dbReference type="InterPro" id="IPR051675">
    <property type="entry name" value="Endo/Exo/Phosphatase_dom_1"/>
</dbReference>
<feature type="compositionally biased region" description="Basic and acidic residues" evidence="1">
    <location>
        <begin position="40"/>
        <end position="50"/>
    </location>
</feature>
<organism evidence="4 5">
    <name type="scientific">Candidatus Choladousia intestinavium</name>
    <dbReference type="NCBI Taxonomy" id="2840727"/>
    <lineage>
        <taxon>Bacteria</taxon>
        <taxon>Bacillati</taxon>
        <taxon>Bacillota</taxon>
        <taxon>Clostridia</taxon>
        <taxon>Lachnospirales</taxon>
        <taxon>Lachnospiraceae</taxon>
        <taxon>Lachnospiraceae incertae sedis</taxon>
        <taxon>Candidatus Choladousia</taxon>
    </lineage>
</organism>
<keyword evidence="4" id="KW-0238">DNA-binding</keyword>
<dbReference type="SUPFAM" id="SSF47781">
    <property type="entry name" value="RuvA domain 2-like"/>
    <property type="match status" value="1"/>
</dbReference>